<dbReference type="AlphaFoldDB" id="A0A4S8LND6"/>
<evidence type="ECO:0000256" key="1">
    <source>
        <dbReference type="SAM" id="Phobius"/>
    </source>
</evidence>
<sequence>MPSVLLSSDSPSIDNTLGAVVIGGLMSMALWGMTCLQTWDFFTENSRDKRPFRLLGHSYYQTYHNIKIEYRVMDTVDTTMICHAVYYYTVSNHLSPVAIAFLTWSFWVHSATTLVGNTIIRGLFTVRIYHLSHFNIASTVWILLSVDFFFLIAVAIAKGVPSIATFVGLDQISIKNQIFNIFTFLRTNSILKTLMLHAINSNSIVILVMPDNLIFIVYLSAYLASLNARQKLRKQVVDKPAAVHLSDLGLRPGINSTSLPVHNSISVETIIDHDQKE</sequence>
<keyword evidence="1" id="KW-0472">Membrane</keyword>
<dbReference type="Proteomes" id="UP000297245">
    <property type="component" value="Unassembled WGS sequence"/>
</dbReference>
<keyword evidence="3" id="KW-1185">Reference proteome</keyword>
<keyword evidence="1" id="KW-1133">Transmembrane helix</keyword>
<reference evidence="2 3" key="1">
    <citation type="journal article" date="2019" name="Nat. Ecol. Evol.">
        <title>Megaphylogeny resolves global patterns of mushroom evolution.</title>
        <authorList>
            <person name="Varga T."/>
            <person name="Krizsan K."/>
            <person name="Foldi C."/>
            <person name="Dima B."/>
            <person name="Sanchez-Garcia M."/>
            <person name="Sanchez-Ramirez S."/>
            <person name="Szollosi G.J."/>
            <person name="Szarkandi J.G."/>
            <person name="Papp V."/>
            <person name="Albert L."/>
            <person name="Andreopoulos W."/>
            <person name="Angelini C."/>
            <person name="Antonin V."/>
            <person name="Barry K.W."/>
            <person name="Bougher N.L."/>
            <person name="Buchanan P."/>
            <person name="Buyck B."/>
            <person name="Bense V."/>
            <person name="Catcheside P."/>
            <person name="Chovatia M."/>
            <person name="Cooper J."/>
            <person name="Damon W."/>
            <person name="Desjardin D."/>
            <person name="Finy P."/>
            <person name="Geml J."/>
            <person name="Haridas S."/>
            <person name="Hughes K."/>
            <person name="Justo A."/>
            <person name="Karasinski D."/>
            <person name="Kautmanova I."/>
            <person name="Kiss B."/>
            <person name="Kocsube S."/>
            <person name="Kotiranta H."/>
            <person name="LaButti K.M."/>
            <person name="Lechner B.E."/>
            <person name="Liimatainen K."/>
            <person name="Lipzen A."/>
            <person name="Lukacs Z."/>
            <person name="Mihaltcheva S."/>
            <person name="Morgado L.N."/>
            <person name="Niskanen T."/>
            <person name="Noordeloos M.E."/>
            <person name="Ohm R.A."/>
            <person name="Ortiz-Santana B."/>
            <person name="Ovrebo C."/>
            <person name="Racz N."/>
            <person name="Riley R."/>
            <person name="Savchenko A."/>
            <person name="Shiryaev A."/>
            <person name="Soop K."/>
            <person name="Spirin V."/>
            <person name="Szebenyi C."/>
            <person name="Tomsovsky M."/>
            <person name="Tulloss R.E."/>
            <person name="Uehling J."/>
            <person name="Grigoriev I.V."/>
            <person name="Vagvolgyi C."/>
            <person name="Papp T."/>
            <person name="Martin F.M."/>
            <person name="Miettinen O."/>
            <person name="Hibbett D.S."/>
            <person name="Nagy L.G."/>
        </authorList>
    </citation>
    <scope>NUCLEOTIDE SEQUENCE [LARGE SCALE GENOMIC DNA]</scope>
    <source>
        <strain evidence="2 3">CBS 962.96</strain>
    </source>
</reference>
<proteinExistence type="predicted"/>
<gene>
    <name evidence="2" type="ORF">K435DRAFT_801876</name>
</gene>
<keyword evidence="1" id="KW-0812">Transmembrane</keyword>
<evidence type="ECO:0000313" key="3">
    <source>
        <dbReference type="Proteomes" id="UP000297245"/>
    </source>
</evidence>
<accession>A0A4S8LND6</accession>
<dbReference type="EMBL" id="ML179329">
    <property type="protein sequence ID" value="THU90641.1"/>
    <property type="molecule type" value="Genomic_DNA"/>
</dbReference>
<feature type="transmembrane region" description="Helical" evidence="1">
    <location>
        <begin position="204"/>
        <end position="224"/>
    </location>
</feature>
<name>A0A4S8LND6_DENBC</name>
<protein>
    <submittedName>
        <fullName evidence="2">Uncharacterized protein</fullName>
    </submittedName>
</protein>
<dbReference type="OrthoDB" id="3263055at2759"/>
<feature type="transmembrane region" description="Helical" evidence="1">
    <location>
        <begin position="140"/>
        <end position="157"/>
    </location>
</feature>
<evidence type="ECO:0000313" key="2">
    <source>
        <dbReference type="EMBL" id="THU90641.1"/>
    </source>
</evidence>
<organism evidence="2 3">
    <name type="scientific">Dendrothele bispora (strain CBS 962.96)</name>
    <dbReference type="NCBI Taxonomy" id="1314807"/>
    <lineage>
        <taxon>Eukaryota</taxon>
        <taxon>Fungi</taxon>
        <taxon>Dikarya</taxon>
        <taxon>Basidiomycota</taxon>
        <taxon>Agaricomycotina</taxon>
        <taxon>Agaricomycetes</taxon>
        <taxon>Agaricomycetidae</taxon>
        <taxon>Agaricales</taxon>
        <taxon>Agaricales incertae sedis</taxon>
        <taxon>Dendrothele</taxon>
    </lineage>
</organism>
<feature type="transmembrane region" description="Helical" evidence="1">
    <location>
        <begin position="20"/>
        <end position="42"/>
    </location>
</feature>